<organism evidence="6 7">
    <name type="scientific">Capillimicrobium parvum</name>
    <dbReference type="NCBI Taxonomy" id="2884022"/>
    <lineage>
        <taxon>Bacteria</taxon>
        <taxon>Bacillati</taxon>
        <taxon>Actinomycetota</taxon>
        <taxon>Thermoleophilia</taxon>
        <taxon>Solirubrobacterales</taxon>
        <taxon>Capillimicrobiaceae</taxon>
        <taxon>Capillimicrobium</taxon>
    </lineage>
</organism>
<dbReference type="SUPFAM" id="SSF51905">
    <property type="entry name" value="FAD/NAD(P)-binding domain"/>
    <property type="match status" value="1"/>
</dbReference>
<evidence type="ECO:0000256" key="2">
    <source>
        <dbReference type="ARBA" id="ARBA00022630"/>
    </source>
</evidence>
<keyword evidence="2" id="KW-0285">Flavoprotein</keyword>
<evidence type="ECO:0000256" key="1">
    <source>
        <dbReference type="ARBA" id="ARBA00001974"/>
    </source>
</evidence>
<dbReference type="AlphaFoldDB" id="A0A9E6XUR5"/>
<keyword evidence="7" id="KW-1185">Reference proteome</keyword>
<evidence type="ECO:0000259" key="5">
    <source>
        <dbReference type="Pfam" id="PF00890"/>
    </source>
</evidence>
<dbReference type="InterPro" id="IPR036188">
    <property type="entry name" value="FAD/NAD-bd_sf"/>
</dbReference>
<dbReference type="GO" id="GO:0008202">
    <property type="term" value="P:steroid metabolic process"/>
    <property type="evidence" value="ECO:0007669"/>
    <property type="project" value="UniProtKB-ARBA"/>
</dbReference>
<accession>A0A9E6XUR5</accession>
<dbReference type="InterPro" id="IPR027477">
    <property type="entry name" value="Succ_DH/fumarate_Rdtase_cat_sf"/>
</dbReference>
<feature type="domain" description="FAD-dependent oxidoreductase 2 FAD-binding" evidence="5">
    <location>
        <begin position="14"/>
        <end position="526"/>
    </location>
</feature>
<dbReference type="GO" id="GO:0047571">
    <property type="term" value="F:3-oxosteroid 1-dehydrogenase activity"/>
    <property type="evidence" value="ECO:0007669"/>
    <property type="project" value="UniProtKB-EC"/>
</dbReference>
<dbReference type="SUPFAM" id="SSF56425">
    <property type="entry name" value="Succinate dehydrogenase/fumarate reductase flavoprotein, catalytic domain"/>
    <property type="match status" value="1"/>
</dbReference>
<protein>
    <submittedName>
        <fullName evidence="6">3-oxosteroid 1-dehydrogenase</fullName>
        <ecNumber evidence="6">1.3.99.4</ecNumber>
    </submittedName>
</protein>
<comment type="cofactor">
    <cofactor evidence="1">
        <name>FAD</name>
        <dbReference type="ChEBI" id="CHEBI:57692"/>
    </cofactor>
</comment>
<name>A0A9E6XUR5_9ACTN</name>
<dbReference type="Pfam" id="PF00890">
    <property type="entry name" value="FAD_binding_2"/>
    <property type="match status" value="1"/>
</dbReference>
<dbReference type="Proteomes" id="UP001162834">
    <property type="component" value="Chromosome"/>
</dbReference>
<proteinExistence type="predicted"/>
<keyword evidence="4 6" id="KW-0560">Oxidoreductase</keyword>
<gene>
    <name evidence="6" type="primary">kstD_1</name>
    <name evidence="6" type="ORF">DSM104329_01244</name>
</gene>
<reference evidence="6" key="1">
    <citation type="journal article" date="2022" name="Int. J. Syst. Evol. Microbiol.">
        <title>Pseudomonas aegrilactucae sp. nov. and Pseudomonas morbosilactucae sp. nov., pathogens causing bacterial rot of lettuce in Japan.</title>
        <authorList>
            <person name="Sawada H."/>
            <person name="Fujikawa T."/>
            <person name="Satou M."/>
        </authorList>
    </citation>
    <scope>NUCLEOTIDE SEQUENCE</scope>
    <source>
        <strain evidence="6">0166_1</strain>
    </source>
</reference>
<evidence type="ECO:0000313" key="6">
    <source>
        <dbReference type="EMBL" id="UGS34862.1"/>
    </source>
</evidence>
<dbReference type="EMBL" id="CP087164">
    <property type="protein sequence ID" value="UGS34862.1"/>
    <property type="molecule type" value="Genomic_DNA"/>
</dbReference>
<dbReference type="InterPro" id="IPR050315">
    <property type="entry name" value="FAD-oxidoreductase_2"/>
</dbReference>
<dbReference type="PANTHER" id="PTHR43400">
    <property type="entry name" value="FUMARATE REDUCTASE"/>
    <property type="match status" value="1"/>
</dbReference>
<evidence type="ECO:0000256" key="3">
    <source>
        <dbReference type="ARBA" id="ARBA00022827"/>
    </source>
</evidence>
<dbReference type="KEGG" id="sbae:DSM104329_01244"/>
<evidence type="ECO:0000256" key="4">
    <source>
        <dbReference type="ARBA" id="ARBA00023002"/>
    </source>
</evidence>
<dbReference type="EC" id="1.3.99.4" evidence="6"/>
<evidence type="ECO:0000313" key="7">
    <source>
        <dbReference type="Proteomes" id="UP001162834"/>
    </source>
</evidence>
<dbReference type="InterPro" id="IPR003953">
    <property type="entry name" value="FAD-dep_OxRdtase_2_FAD-bd"/>
</dbReference>
<dbReference type="PANTHER" id="PTHR43400:SF10">
    <property type="entry name" value="3-OXOSTEROID 1-DEHYDROGENASE"/>
    <property type="match status" value="1"/>
</dbReference>
<keyword evidence="3" id="KW-0274">FAD</keyword>
<dbReference type="Gene3D" id="3.50.50.60">
    <property type="entry name" value="FAD/NAD(P)-binding domain"/>
    <property type="match status" value="2"/>
</dbReference>
<sequence>MITARPERWDRVVDVVVMGSGAAGLSAATTAHDAGAEVLVLEKAPMIGGTAGVSGGIIWAPLNRQAAEAGIADSREEALEYVRRLTLGREPDPALVEVFVDRAHEALEYLEDNTPLKLTLSRPFTDYYANLPGGKPQGGRSLECEPFDARNELGEWAAKVRTSPHLAPLTMAEGAQVLLGGELPAGLVEEREAADIRVLGPGLVAALFKGLLDRGVPVETETPVDELVVVDGQVIGVRTRGGSPELIGARRGVVLACGGFEWNPAMVRAFIGEEIVPMSPPHNEGDGHRMAMEAGAELGNMTSFWGQPAILDPDVEFEGKPMIQMGGSRAFPGIIVVNRNGRRFVNEAASYQDFPKVVGAFDPVAVEHPNEDHWMVFDQSVKDAATILPSLPPGSPAPDWIARGDTLRELAANAGIDPDGLEEAVARWNAAVDAGDDPDFARGTLWYEAYMTGGPDKAACLAKVQSGPYYAVKMVHGALGTNGGSRIDGDGRVLRMRGGVIGGLYAAGNTTANVLGSSYPGGGATLGPALTFGYLAGRHAGGQAPRAIGETAAEHAGV</sequence>
<dbReference type="RefSeq" id="WP_259314528.1">
    <property type="nucleotide sequence ID" value="NZ_CP087164.1"/>
</dbReference>